<dbReference type="FunFam" id="3.40.50.1820:FF:000004">
    <property type="entry name" value="Protein FAM135A isoform a"/>
    <property type="match status" value="1"/>
</dbReference>
<dbReference type="PANTHER" id="PTHR12482">
    <property type="entry name" value="LIPASE ROG1-RELATED-RELATED"/>
    <property type="match status" value="1"/>
</dbReference>
<protein>
    <submittedName>
        <fullName evidence="4">Family with sequence similarity 135 member A</fullName>
    </submittedName>
</protein>
<sequence>MTEVQAMVEFSVELNKFYNVDLFQRGFYQIRASMKIPSRIPHRVEASLLHATGMTLAFPASVHDSLICSKTFQILYKNEEVVLNDVMIFKVKMLLDERKIEETLEEMNFLLSLDLHFTDGDYSADDLNALQLISSRTLKLHFSPHRGLHHHVNVMFDYFHLSVVSVTVHASLVALHQPLISFPRPVKTTWLNRNAPAQNKDSVIPTLESVVFGINYTKQLSPDGCSFIIADSFLHHAYRFHYTLCATLLLAFKGLHSYFITVTEEIPSCQKLELAKVNMQLLYERLLRRKQPRTQKDNHLEEMDVEARLTELCEEVKKIENPDELAELINMNLAQLCSLLMALWGQFLEVITLHEELRILLAQEHHTLRVRRFSEAFFCFEHPREAAIAYQELHAQSHLQMCTAIKNTSFCSSLPPLPIECSELDGDLNSLPIIFEDRYLDSVTEGKLDISQDDSEIIQMEHNLASRRSSDDCHDHQTSPSLGVRTIEIKPGNKDPFSGEKITVKLGPWTELQQEEILVDNLLPNFESLESNDEDTSSDVKSSCSSKPNLDTMCKGFQSPDKSNNSTGTAITLNSKLICLGTPCVISGSISTNTDVSEDRTVKKNSDVLNFKQMYSEIPTVESETHLGTSDPFSASTDIVKQGLVENYFGSQSSTDISDTCAVSYSSALSPQKETSEEEISNLQQEQGKEDEEEEQDQQMVQNGYYEETDYSALDGRINAHYTSRDELTEERLVKSEKINSDYLRDGINMPTVCTSGCLSFPSAPRESPCNVKYSSKSKFDAITKQPSSTSYNFTSSISWYESSPKPQIQAFLQAKEELKQLKLPGFMYSEVPLLASSVPYFSIEEEDGSEDGVHLIVCVHGLDGNSADLRLVKTYIELGLPGGRIDFLMSERNQNDTFADFDSMTDRLLDEIIQYIQIYSLTVSKISFIGHSLGNLIIRSVLTRPRFKYYLNKLHTFLSLSGPHLGTLYNSSALVNTGLWFMQKWKKSGSLLQLTCRDHSDPRQTFLYKLSNKAGLHYFKNVVLVGSLQDRYVPYHSARIEMCKTALKDKQSGQIYSEMIHNLLRPVLQSKDCNLVRYNVINALPNTADSLIGRAAHIAVLDSEIFLEKFFLVAALKYFQ</sequence>
<proteinExistence type="inferred from homology"/>
<dbReference type="AlphaFoldDB" id="A0A2K6RBQ1"/>
<accession>A0A2K6RBQ1</accession>
<dbReference type="InterPro" id="IPR007751">
    <property type="entry name" value="DUF676_lipase-like"/>
</dbReference>
<dbReference type="RefSeq" id="XP_030784490.1">
    <property type="nucleotide sequence ID" value="XM_030928630.1"/>
</dbReference>
<keyword evidence="5" id="KW-1185">Reference proteome</keyword>
<reference evidence="4" key="2">
    <citation type="submission" date="2025-09" db="UniProtKB">
        <authorList>
            <consortium name="Ensembl"/>
        </authorList>
    </citation>
    <scope>IDENTIFICATION</scope>
</reference>
<evidence type="ECO:0000256" key="1">
    <source>
        <dbReference type="ARBA" id="ARBA00007949"/>
    </source>
</evidence>
<dbReference type="Proteomes" id="UP000233200">
    <property type="component" value="Unplaced"/>
</dbReference>
<evidence type="ECO:0000256" key="2">
    <source>
        <dbReference type="SAM" id="MobiDB-lite"/>
    </source>
</evidence>
<dbReference type="Pfam" id="PF05057">
    <property type="entry name" value="DUF676"/>
    <property type="match status" value="1"/>
</dbReference>
<organism evidence="4 5">
    <name type="scientific">Rhinopithecus roxellana</name>
    <name type="common">Golden snub-nosed monkey</name>
    <name type="synonym">Pygathrix roxellana</name>
    <dbReference type="NCBI Taxonomy" id="61622"/>
    <lineage>
        <taxon>Eukaryota</taxon>
        <taxon>Metazoa</taxon>
        <taxon>Chordata</taxon>
        <taxon>Craniata</taxon>
        <taxon>Vertebrata</taxon>
        <taxon>Euteleostomi</taxon>
        <taxon>Mammalia</taxon>
        <taxon>Eutheria</taxon>
        <taxon>Euarchontoglires</taxon>
        <taxon>Primates</taxon>
        <taxon>Haplorrhini</taxon>
        <taxon>Catarrhini</taxon>
        <taxon>Cercopithecidae</taxon>
        <taxon>Colobinae</taxon>
        <taxon>Rhinopithecus</taxon>
    </lineage>
</organism>
<dbReference type="Ensembl" id="ENSRROT00000062957.1">
    <property type="protein sequence ID" value="ENSRROP00000038483.1"/>
    <property type="gene ID" value="ENSRROG00000042516.1"/>
</dbReference>
<dbReference type="GeneID" id="104668776"/>
<dbReference type="CTD" id="57579"/>
<feature type="domain" description="DUF676" evidence="3">
    <location>
        <begin position="851"/>
        <end position="1045"/>
    </location>
</feature>
<dbReference type="PANTHER" id="PTHR12482:SF40">
    <property type="entry name" value="PROTEIN FAM135A"/>
    <property type="match status" value="1"/>
</dbReference>
<reference evidence="4" key="1">
    <citation type="submission" date="2025-08" db="UniProtKB">
        <authorList>
            <consortium name="Ensembl"/>
        </authorList>
    </citation>
    <scope>IDENTIFICATION</scope>
</reference>
<evidence type="ECO:0000313" key="5">
    <source>
        <dbReference type="Proteomes" id="UP000233200"/>
    </source>
</evidence>
<dbReference type="SUPFAM" id="SSF53474">
    <property type="entry name" value="alpha/beta-Hydrolases"/>
    <property type="match status" value="1"/>
</dbReference>
<dbReference type="Pfam" id="PF12394">
    <property type="entry name" value="DUF3657"/>
    <property type="match status" value="1"/>
</dbReference>
<dbReference type="GeneTree" id="ENSGT00940000157565"/>
<evidence type="ECO:0000259" key="3">
    <source>
        <dbReference type="Pfam" id="PF05057"/>
    </source>
</evidence>
<name>A0A2K6RBQ1_RHIRO</name>
<dbReference type="InterPro" id="IPR022122">
    <property type="entry name" value="DUF3657"/>
</dbReference>
<dbReference type="InterPro" id="IPR044294">
    <property type="entry name" value="Lipase-like"/>
</dbReference>
<dbReference type="InterPro" id="IPR029058">
    <property type="entry name" value="AB_hydrolase_fold"/>
</dbReference>
<dbReference type="OMA" id="TIHACLV"/>
<feature type="region of interest" description="Disordered" evidence="2">
    <location>
        <begin position="668"/>
        <end position="699"/>
    </location>
</feature>
<evidence type="ECO:0000313" key="4">
    <source>
        <dbReference type="Ensembl" id="ENSRROP00000038483.1"/>
    </source>
</evidence>
<dbReference type="Gene3D" id="3.40.50.1820">
    <property type="entry name" value="alpha/beta hydrolase"/>
    <property type="match status" value="1"/>
</dbReference>
<gene>
    <name evidence="4" type="primary">FAM135A</name>
</gene>
<comment type="similarity">
    <text evidence="1">Belongs to the FAM135 family.</text>
</comment>